<dbReference type="PANTHER" id="PTHR33571:SF14">
    <property type="entry name" value="PROTEIN ADENYLYLTRANSFERASE MJ0435-RELATED"/>
    <property type="match status" value="1"/>
</dbReference>
<organism evidence="11 12">
    <name type="scientific">Candidatus Wolfebacteria bacterium RIFCSPHIGHO2_01_FULL_48_22</name>
    <dbReference type="NCBI Taxonomy" id="1802555"/>
    <lineage>
        <taxon>Bacteria</taxon>
        <taxon>Candidatus Wolfeibacteriota</taxon>
    </lineage>
</organism>
<keyword evidence="7" id="KW-0067">ATP-binding</keyword>
<evidence type="ECO:0000256" key="7">
    <source>
        <dbReference type="ARBA" id="ARBA00022840"/>
    </source>
</evidence>
<sequence>MDVEQIKVKIVPILKSAGVTRSSLFGSVVRGEATESSDVDVLVEFPKGKTLLDLVRLQNELEGALDRRVDVLTYKSLHHLFRDEVLKSQVPIL</sequence>
<dbReference type="STRING" id="1802555.A2755_03470"/>
<evidence type="ECO:0000313" key="12">
    <source>
        <dbReference type="Proteomes" id="UP000177029"/>
    </source>
</evidence>
<dbReference type="GO" id="GO:0016779">
    <property type="term" value="F:nucleotidyltransferase activity"/>
    <property type="evidence" value="ECO:0007669"/>
    <property type="project" value="UniProtKB-KW"/>
</dbReference>
<dbReference type="Gene3D" id="3.30.460.10">
    <property type="entry name" value="Beta Polymerase, domain 2"/>
    <property type="match status" value="1"/>
</dbReference>
<evidence type="ECO:0000313" key="11">
    <source>
        <dbReference type="EMBL" id="OGM90587.1"/>
    </source>
</evidence>
<evidence type="ECO:0000259" key="10">
    <source>
        <dbReference type="Pfam" id="PF01909"/>
    </source>
</evidence>
<dbReference type="InterPro" id="IPR002934">
    <property type="entry name" value="Polymerase_NTP_transf_dom"/>
</dbReference>
<evidence type="ECO:0000256" key="4">
    <source>
        <dbReference type="ARBA" id="ARBA00022695"/>
    </source>
</evidence>
<evidence type="ECO:0000256" key="6">
    <source>
        <dbReference type="ARBA" id="ARBA00022741"/>
    </source>
</evidence>
<accession>A0A1F8DPN9</accession>
<keyword evidence="3" id="KW-0808">Transferase</keyword>
<comment type="caution">
    <text evidence="11">The sequence shown here is derived from an EMBL/GenBank/DDBJ whole genome shotgun (WGS) entry which is preliminary data.</text>
</comment>
<dbReference type="EMBL" id="MGIP01000019">
    <property type="protein sequence ID" value="OGM90587.1"/>
    <property type="molecule type" value="Genomic_DNA"/>
</dbReference>
<protein>
    <recommendedName>
        <fullName evidence="10">Polymerase nucleotidyl transferase domain-containing protein</fullName>
    </recommendedName>
</protein>
<evidence type="ECO:0000256" key="1">
    <source>
        <dbReference type="ARBA" id="ARBA00001946"/>
    </source>
</evidence>
<dbReference type="AlphaFoldDB" id="A0A1F8DPN9"/>
<gene>
    <name evidence="11" type="ORF">A2755_03470</name>
</gene>
<evidence type="ECO:0000256" key="3">
    <source>
        <dbReference type="ARBA" id="ARBA00022679"/>
    </source>
</evidence>
<keyword evidence="6" id="KW-0547">Nucleotide-binding</keyword>
<dbReference type="Pfam" id="PF01909">
    <property type="entry name" value="NTP_transf_2"/>
    <property type="match status" value="1"/>
</dbReference>
<dbReference type="InterPro" id="IPR043519">
    <property type="entry name" value="NT_sf"/>
</dbReference>
<keyword evidence="2" id="KW-1277">Toxin-antitoxin system</keyword>
<name>A0A1F8DPN9_9BACT</name>
<dbReference type="Proteomes" id="UP000177029">
    <property type="component" value="Unassembled WGS sequence"/>
</dbReference>
<feature type="domain" description="Polymerase nucleotidyl transferase" evidence="10">
    <location>
        <begin position="9"/>
        <end position="88"/>
    </location>
</feature>
<dbReference type="SUPFAM" id="SSF81301">
    <property type="entry name" value="Nucleotidyltransferase"/>
    <property type="match status" value="1"/>
</dbReference>
<comment type="similarity">
    <text evidence="9">Belongs to the MntA antitoxin family.</text>
</comment>
<evidence type="ECO:0000256" key="5">
    <source>
        <dbReference type="ARBA" id="ARBA00022723"/>
    </source>
</evidence>
<keyword evidence="5" id="KW-0479">Metal-binding</keyword>
<dbReference type="GO" id="GO:0046872">
    <property type="term" value="F:metal ion binding"/>
    <property type="evidence" value="ECO:0007669"/>
    <property type="project" value="UniProtKB-KW"/>
</dbReference>
<dbReference type="PANTHER" id="PTHR33571">
    <property type="entry name" value="SSL8005 PROTEIN"/>
    <property type="match status" value="1"/>
</dbReference>
<evidence type="ECO:0000256" key="2">
    <source>
        <dbReference type="ARBA" id="ARBA00022649"/>
    </source>
</evidence>
<dbReference type="GO" id="GO:0005524">
    <property type="term" value="F:ATP binding"/>
    <property type="evidence" value="ECO:0007669"/>
    <property type="project" value="UniProtKB-KW"/>
</dbReference>
<reference evidence="11 12" key="1">
    <citation type="journal article" date="2016" name="Nat. Commun.">
        <title>Thousands of microbial genomes shed light on interconnected biogeochemical processes in an aquifer system.</title>
        <authorList>
            <person name="Anantharaman K."/>
            <person name="Brown C.T."/>
            <person name="Hug L.A."/>
            <person name="Sharon I."/>
            <person name="Castelle C.J."/>
            <person name="Probst A.J."/>
            <person name="Thomas B.C."/>
            <person name="Singh A."/>
            <person name="Wilkins M.J."/>
            <person name="Karaoz U."/>
            <person name="Brodie E.L."/>
            <person name="Williams K.H."/>
            <person name="Hubbard S.S."/>
            <person name="Banfield J.F."/>
        </authorList>
    </citation>
    <scope>NUCLEOTIDE SEQUENCE [LARGE SCALE GENOMIC DNA]</scope>
</reference>
<evidence type="ECO:0000256" key="8">
    <source>
        <dbReference type="ARBA" id="ARBA00022842"/>
    </source>
</evidence>
<dbReference type="CDD" id="cd05403">
    <property type="entry name" value="NT_KNTase_like"/>
    <property type="match status" value="1"/>
</dbReference>
<evidence type="ECO:0000256" key="9">
    <source>
        <dbReference type="ARBA" id="ARBA00038276"/>
    </source>
</evidence>
<dbReference type="InterPro" id="IPR052038">
    <property type="entry name" value="Type-VII_TA_antitoxin"/>
</dbReference>
<keyword evidence="4" id="KW-0548">Nucleotidyltransferase</keyword>
<comment type="cofactor">
    <cofactor evidence="1">
        <name>Mg(2+)</name>
        <dbReference type="ChEBI" id="CHEBI:18420"/>
    </cofactor>
</comment>
<keyword evidence="8" id="KW-0460">Magnesium</keyword>
<proteinExistence type="inferred from homology"/>